<dbReference type="InterPro" id="IPR000242">
    <property type="entry name" value="PTP_cat"/>
</dbReference>
<evidence type="ECO:0000256" key="2">
    <source>
        <dbReference type="ARBA" id="ARBA00022801"/>
    </source>
</evidence>
<dbReference type="PANTHER" id="PTHR43046">
    <property type="entry name" value="GDP-MANNOSE MANNOSYL HYDROLASE"/>
    <property type="match status" value="1"/>
</dbReference>
<reference evidence="4" key="2">
    <citation type="submission" date="2020-09" db="EMBL/GenBank/DDBJ databases">
        <authorList>
            <person name="Sun Q."/>
            <person name="Zhou Y."/>
        </authorList>
    </citation>
    <scope>NUCLEOTIDE SEQUENCE</scope>
    <source>
        <strain evidence="4">CGMCC 1.15085</strain>
    </source>
</reference>
<dbReference type="InterPro" id="IPR000086">
    <property type="entry name" value="NUDIX_hydrolase_dom"/>
</dbReference>
<evidence type="ECO:0000256" key="1">
    <source>
        <dbReference type="ARBA" id="ARBA00001946"/>
    </source>
</evidence>
<evidence type="ECO:0000259" key="3">
    <source>
        <dbReference type="PROSITE" id="PS51462"/>
    </source>
</evidence>
<dbReference type="Pfam" id="PF00293">
    <property type="entry name" value="NUDIX"/>
    <property type="match status" value="1"/>
</dbReference>
<dbReference type="GO" id="GO:0004725">
    <property type="term" value="F:protein tyrosine phosphatase activity"/>
    <property type="evidence" value="ECO:0007669"/>
    <property type="project" value="InterPro"/>
</dbReference>
<dbReference type="InterPro" id="IPR015797">
    <property type="entry name" value="NUDIX_hydrolase-like_dom_sf"/>
</dbReference>
<dbReference type="Pfam" id="PF00102">
    <property type="entry name" value="Y_phosphatase"/>
    <property type="match status" value="1"/>
</dbReference>
<dbReference type="SUPFAM" id="SSF55811">
    <property type="entry name" value="Nudix"/>
    <property type="match status" value="1"/>
</dbReference>
<dbReference type="Gene3D" id="3.90.190.10">
    <property type="entry name" value="Protein tyrosine phosphatase superfamily"/>
    <property type="match status" value="1"/>
</dbReference>
<dbReference type="SUPFAM" id="SSF52799">
    <property type="entry name" value="(Phosphotyrosine protein) phosphatases II"/>
    <property type="match status" value="1"/>
</dbReference>
<dbReference type="PROSITE" id="PS51462">
    <property type="entry name" value="NUDIX"/>
    <property type="match status" value="1"/>
</dbReference>
<accession>A0A916WXW5</accession>
<name>A0A916WXW5_9MICO</name>
<dbReference type="PANTHER" id="PTHR43046:SF14">
    <property type="entry name" value="MUTT_NUDIX FAMILY PROTEIN"/>
    <property type="match status" value="1"/>
</dbReference>
<reference evidence="4" key="1">
    <citation type="journal article" date="2014" name="Int. J. Syst. Evol. Microbiol.">
        <title>Complete genome sequence of Corynebacterium casei LMG S-19264T (=DSM 44701T), isolated from a smear-ripened cheese.</title>
        <authorList>
            <consortium name="US DOE Joint Genome Institute (JGI-PGF)"/>
            <person name="Walter F."/>
            <person name="Albersmeier A."/>
            <person name="Kalinowski J."/>
            <person name="Ruckert C."/>
        </authorList>
    </citation>
    <scope>NUCLEOTIDE SEQUENCE</scope>
    <source>
        <strain evidence="4">CGMCC 1.15085</strain>
    </source>
</reference>
<keyword evidence="5" id="KW-1185">Reference proteome</keyword>
<protein>
    <recommendedName>
        <fullName evidence="3">Nudix hydrolase domain-containing protein</fullName>
    </recommendedName>
</protein>
<dbReference type="CDD" id="cd02883">
    <property type="entry name" value="NUDIX_Hydrolase"/>
    <property type="match status" value="1"/>
</dbReference>
<proteinExistence type="predicted"/>
<dbReference type="AlphaFoldDB" id="A0A916WXW5"/>
<dbReference type="Gene3D" id="3.90.79.10">
    <property type="entry name" value="Nucleoside Triphosphate Pyrophosphohydrolase"/>
    <property type="match status" value="1"/>
</dbReference>
<dbReference type="Proteomes" id="UP000636793">
    <property type="component" value="Unassembled WGS sequence"/>
</dbReference>
<dbReference type="InterPro" id="IPR029021">
    <property type="entry name" value="Prot-tyrosine_phosphatase-like"/>
</dbReference>
<dbReference type="EMBL" id="BMHI01000005">
    <property type="protein sequence ID" value="GGB39084.1"/>
    <property type="molecule type" value="Genomic_DNA"/>
</dbReference>
<dbReference type="InterPro" id="IPR020476">
    <property type="entry name" value="Nudix_hydrolase"/>
</dbReference>
<gene>
    <name evidence="4" type="ORF">GCM10011492_32340</name>
</gene>
<comment type="caution">
    <text evidence="4">The sequence shown here is derived from an EMBL/GenBank/DDBJ whole genome shotgun (WGS) entry which is preliminary data.</text>
</comment>
<evidence type="ECO:0000313" key="5">
    <source>
        <dbReference type="Proteomes" id="UP000636793"/>
    </source>
</evidence>
<keyword evidence="2" id="KW-0378">Hydrolase</keyword>
<dbReference type="PRINTS" id="PR00502">
    <property type="entry name" value="NUDIXFAMILY"/>
</dbReference>
<sequence>MVSIHLPRFAPPALDQREQAEPYGEHMSHWSPEDARVLALPSGRLVRGRGLSAHPEVSPDPDFGLYLLAESVHGVPWHHTWIEWTDFGLPVDPTAAREALTTAWQRAAYERVEIACLGGLGRTGTALACLAVLDGLPPDTAIDLVRARYDTRAIETPEQVEFVSEFASAQPAPTDATVNSTQSRATRVGAYAVCIHDGSILLSHQISAGPAQGKWTLPGGGVDFGEEPAGAAIRECREESGLVPELGQVLGIHSNTYESSDGIERHGIRILYRAVFAEGRPEPMNPNDGEIDQVGWFALDDLPSPITDWARLGCRLATAVPSASV</sequence>
<organism evidence="4 5">
    <name type="scientific">Flexivirga endophytica</name>
    <dbReference type="NCBI Taxonomy" id="1849103"/>
    <lineage>
        <taxon>Bacteria</taxon>
        <taxon>Bacillati</taxon>
        <taxon>Actinomycetota</taxon>
        <taxon>Actinomycetes</taxon>
        <taxon>Micrococcales</taxon>
        <taxon>Dermacoccaceae</taxon>
        <taxon>Flexivirga</taxon>
    </lineage>
</organism>
<evidence type="ECO:0000313" key="4">
    <source>
        <dbReference type="EMBL" id="GGB39084.1"/>
    </source>
</evidence>
<comment type="cofactor">
    <cofactor evidence="1">
        <name>Mg(2+)</name>
        <dbReference type="ChEBI" id="CHEBI:18420"/>
    </cofactor>
</comment>
<feature type="domain" description="Nudix hydrolase" evidence="3">
    <location>
        <begin position="185"/>
        <end position="318"/>
    </location>
</feature>